<dbReference type="GO" id="GO:0019305">
    <property type="term" value="P:dTDP-rhamnose biosynthetic process"/>
    <property type="evidence" value="ECO:0007669"/>
    <property type="project" value="UniProtKB-UniPathway"/>
</dbReference>
<evidence type="ECO:0000259" key="3">
    <source>
        <dbReference type="Pfam" id="PF04321"/>
    </source>
</evidence>
<dbReference type="EMBL" id="MHNZ01000033">
    <property type="protein sequence ID" value="OGZ55428.1"/>
    <property type="molecule type" value="Genomic_DNA"/>
</dbReference>
<keyword evidence="2" id="KW-0521">NADP</keyword>
<dbReference type="SUPFAM" id="SSF51735">
    <property type="entry name" value="NAD(P)-binding Rossmann-fold domains"/>
    <property type="match status" value="1"/>
</dbReference>
<dbReference type="Pfam" id="PF04321">
    <property type="entry name" value="RmlD_sub_bind"/>
    <property type="match status" value="1"/>
</dbReference>
<organism evidence="4 5">
    <name type="scientific">Candidatus Ryanbacteria bacterium RIFCSPLOWO2_02_FULL_47_14</name>
    <dbReference type="NCBI Taxonomy" id="1802129"/>
    <lineage>
        <taxon>Bacteria</taxon>
        <taxon>Candidatus Ryaniibacteriota</taxon>
    </lineage>
</organism>
<dbReference type="Gene3D" id="3.90.25.10">
    <property type="entry name" value="UDP-galactose 4-epimerase, domain 1"/>
    <property type="match status" value="1"/>
</dbReference>
<comment type="similarity">
    <text evidence="1 2">Belongs to the dTDP-4-dehydrorhamnose reductase family.</text>
</comment>
<dbReference type="Proteomes" id="UP000177954">
    <property type="component" value="Unassembled WGS sequence"/>
</dbReference>
<dbReference type="InterPro" id="IPR005913">
    <property type="entry name" value="dTDP_dehydrorham_reduct"/>
</dbReference>
<dbReference type="GO" id="GO:0005829">
    <property type="term" value="C:cytosol"/>
    <property type="evidence" value="ECO:0007669"/>
    <property type="project" value="TreeGrafter"/>
</dbReference>
<evidence type="ECO:0000313" key="5">
    <source>
        <dbReference type="Proteomes" id="UP000177954"/>
    </source>
</evidence>
<keyword evidence="2" id="KW-0560">Oxidoreductase</keyword>
<dbReference type="EC" id="1.1.1.133" evidence="2"/>
<sequence>MKIFICGGAGQLASEFADFFKTHHPEDAVRAPTYEELDVTKSKEVQAEIADFRPDLVINTAAYHKVDECETQIERTFLVNAFGGFVVANAAREAGAKSMYISTGFVFDGSKSVPYEESDSPNPLSIYAHSKALAEKLILACDPAAWIVRTNGLFGRFSGKHTKGGAGNFIDFVLTKAQSGEDLDMVADQRITPTFTADLVPACVALALEQAPGGIYHLTNSGETSWFEVAKKIYEIAGAEGTVRPITSEQRNAPARRPKNALLTNTKRPVLPRWENALTRYLAGRL</sequence>
<comment type="pathway">
    <text evidence="2">Carbohydrate biosynthesis; dTDP-L-rhamnose biosynthesis.</text>
</comment>
<reference evidence="4 5" key="1">
    <citation type="journal article" date="2016" name="Nat. Commun.">
        <title>Thousands of microbial genomes shed light on interconnected biogeochemical processes in an aquifer system.</title>
        <authorList>
            <person name="Anantharaman K."/>
            <person name="Brown C.T."/>
            <person name="Hug L.A."/>
            <person name="Sharon I."/>
            <person name="Castelle C.J."/>
            <person name="Probst A.J."/>
            <person name="Thomas B.C."/>
            <person name="Singh A."/>
            <person name="Wilkins M.J."/>
            <person name="Karaoz U."/>
            <person name="Brodie E.L."/>
            <person name="Williams K.H."/>
            <person name="Hubbard S.S."/>
            <person name="Banfield J.F."/>
        </authorList>
    </citation>
    <scope>NUCLEOTIDE SEQUENCE [LARGE SCALE GENOMIC DNA]</scope>
</reference>
<gene>
    <name evidence="4" type="ORF">A3J04_03400</name>
</gene>
<dbReference type="Gene3D" id="3.40.50.720">
    <property type="entry name" value="NAD(P)-binding Rossmann-like Domain"/>
    <property type="match status" value="1"/>
</dbReference>
<dbReference type="GO" id="GO:0008831">
    <property type="term" value="F:dTDP-4-dehydrorhamnose reductase activity"/>
    <property type="evidence" value="ECO:0007669"/>
    <property type="project" value="UniProtKB-EC"/>
</dbReference>
<comment type="function">
    <text evidence="2">Catalyzes the reduction of dTDP-6-deoxy-L-lyxo-4-hexulose to yield dTDP-L-rhamnose.</text>
</comment>
<protein>
    <recommendedName>
        <fullName evidence="2">dTDP-4-dehydrorhamnose reductase</fullName>
        <ecNumber evidence="2">1.1.1.133</ecNumber>
    </recommendedName>
</protein>
<accession>A0A1G2H0A8</accession>
<comment type="caution">
    <text evidence="4">The sequence shown here is derived from an EMBL/GenBank/DDBJ whole genome shotgun (WGS) entry which is preliminary data.</text>
</comment>
<dbReference type="InterPro" id="IPR036291">
    <property type="entry name" value="NAD(P)-bd_dom_sf"/>
</dbReference>
<dbReference type="CDD" id="cd05254">
    <property type="entry name" value="dTDP_HR_like_SDR_e"/>
    <property type="match status" value="1"/>
</dbReference>
<evidence type="ECO:0000256" key="1">
    <source>
        <dbReference type="ARBA" id="ARBA00010944"/>
    </source>
</evidence>
<dbReference type="NCBIfam" id="TIGR01214">
    <property type="entry name" value="rmlD"/>
    <property type="match status" value="1"/>
</dbReference>
<dbReference type="InterPro" id="IPR029903">
    <property type="entry name" value="RmlD-like-bd"/>
</dbReference>
<evidence type="ECO:0000256" key="2">
    <source>
        <dbReference type="RuleBase" id="RU364082"/>
    </source>
</evidence>
<dbReference type="PANTHER" id="PTHR10491:SF4">
    <property type="entry name" value="METHIONINE ADENOSYLTRANSFERASE 2 SUBUNIT BETA"/>
    <property type="match status" value="1"/>
</dbReference>
<dbReference type="STRING" id="1802129.A3J04_03400"/>
<dbReference type="AlphaFoldDB" id="A0A1G2H0A8"/>
<evidence type="ECO:0000313" key="4">
    <source>
        <dbReference type="EMBL" id="OGZ55428.1"/>
    </source>
</evidence>
<dbReference type="PANTHER" id="PTHR10491">
    <property type="entry name" value="DTDP-4-DEHYDRORHAMNOSE REDUCTASE"/>
    <property type="match status" value="1"/>
</dbReference>
<name>A0A1G2H0A8_9BACT</name>
<feature type="domain" description="RmlD-like substrate binding" evidence="3">
    <location>
        <begin position="1"/>
        <end position="283"/>
    </location>
</feature>
<proteinExistence type="inferred from homology"/>
<dbReference type="UniPathway" id="UPA00124"/>